<dbReference type="STRING" id="446471.Xcel_1522"/>
<dbReference type="SUPFAM" id="SSF63817">
    <property type="entry name" value="Sortase"/>
    <property type="match status" value="1"/>
</dbReference>
<dbReference type="KEGG" id="xce:Xcel_1522"/>
<dbReference type="Pfam" id="PF04203">
    <property type="entry name" value="Sortase"/>
    <property type="match status" value="1"/>
</dbReference>
<feature type="transmembrane region" description="Helical" evidence="3">
    <location>
        <begin position="275"/>
        <end position="295"/>
    </location>
</feature>
<dbReference type="eggNOG" id="COG3764">
    <property type="taxonomic scope" value="Bacteria"/>
</dbReference>
<gene>
    <name evidence="4" type="ordered locus">Xcel_1522</name>
</gene>
<dbReference type="GO" id="GO:0016787">
    <property type="term" value="F:hydrolase activity"/>
    <property type="evidence" value="ECO:0007669"/>
    <property type="project" value="UniProtKB-KW"/>
</dbReference>
<keyword evidence="1" id="KW-0378">Hydrolase</keyword>
<accession>D1BS60</accession>
<evidence type="ECO:0000256" key="1">
    <source>
        <dbReference type="ARBA" id="ARBA00022801"/>
    </source>
</evidence>
<feature type="transmembrane region" description="Helical" evidence="3">
    <location>
        <begin position="23"/>
        <end position="43"/>
    </location>
</feature>
<feature type="active site" description="Proton donor/acceptor" evidence="2">
    <location>
        <position position="175"/>
    </location>
</feature>
<organism evidence="4 5">
    <name type="scientific">Xylanimonas cellulosilytica (strain DSM 15894 / JCM 12276 / CECT 5975 / KCTC 9989 / LMG 20990 / NBRC 107835 / XIL07)</name>
    <dbReference type="NCBI Taxonomy" id="446471"/>
    <lineage>
        <taxon>Bacteria</taxon>
        <taxon>Bacillati</taxon>
        <taxon>Actinomycetota</taxon>
        <taxon>Actinomycetes</taxon>
        <taxon>Micrococcales</taxon>
        <taxon>Promicromonosporaceae</taxon>
        <taxon>Xylanimonas</taxon>
    </lineage>
</organism>
<feature type="active site" description="Acyl-thioester intermediate" evidence="2">
    <location>
        <position position="237"/>
    </location>
</feature>
<keyword evidence="3" id="KW-0812">Transmembrane</keyword>
<keyword evidence="3" id="KW-1133">Transmembrane helix</keyword>
<name>D1BS60_XYLCX</name>
<dbReference type="Proteomes" id="UP000002255">
    <property type="component" value="Chromosome"/>
</dbReference>
<dbReference type="MEROPS" id="C60.007"/>
<dbReference type="AlphaFoldDB" id="D1BS60"/>
<dbReference type="NCBIfam" id="NF033745">
    <property type="entry name" value="class_C_sortase"/>
    <property type="match status" value="1"/>
</dbReference>
<protein>
    <submittedName>
        <fullName evidence="4">Sortase family protein</fullName>
    </submittedName>
</protein>
<dbReference type="HOGENOM" id="CLU_045680_1_3_11"/>
<proteinExistence type="predicted"/>
<dbReference type="CDD" id="cd05827">
    <property type="entry name" value="Sortase_C"/>
    <property type="match status" value="1"/>
</dbReference>
<dbReference type="InterPro" id="IPR005754">
    <property type="entry name" value="Sortase"/>
</dbReference>
<dbReference type="Gene3D" id="2.40.260.10">
    <property type="entry name" value="Sortase"/>
    <property type="match status" value="1"/>
</dbReference>
<keyword evidence="5" id="KW-1185">Reference proteome</keyword>
<dbReference type="NCBIfam" id="TIGR01076">
    <property type="entry name" value="sortase_fam"/>
    <property type="match status" value="1"/>
</dbReference>
<evidence type="ECO:0000313" key="4">
    <source>
        <dbReference type="EMBL" id="ACZ30552.1"/>
    </source>
</evidence>
<evidence type="ECO:0000256" key="2">
    <source>
        <dbReference type="PIRSR" id="PIRSR605754-1"/>
    </source>
</evidence>
<reference evidence="4 5" key="2">
    <citation type="journal article" date="2010" name="Stand. Genomic Sci.">
        <title>Complete genome sequence of Xylanimonas cellulosilytica type strain (XIL07).</title>
        <authorList>
            <person name="Foster B."/>
            <person name="Pukall R."/>
            <person name="Abt B."/>
            <person name="Nolan M."/>
            <person name="Glavina Del Rio T."/>
            <person name="Chen F."/>
            <person name="Lucas S."/>
            <person name="Tice H."/>
            <person name="Pitluck S."/>
            <person name="Cheng J.-F."/>
            <person name="Chertkov O."/>
            <person name="Brettin T."/>
            <person name="Han C."/>
            <person name="Detter J.C."/>
            <person name="Bruce D."/>
            <person name="Goodwin L."/>
            <person name="Ivanova N."/>
            <person name="Mavromatis K."/>
            <person name="Pati A."/>
            <person name="Mikhailova N."/>
            <person name="Chen A."/>
            <person name="Palaniappan K."/>
            <person name="Land M."/>
            <person name="Hauser L."/>
            <person name="Chang Y.-J."/>
            <person name="Jeffries C.D."/>
            <person name="Chain P."/>
            <person name="Rohde M."/>
            <person name="Goeker M."/>
            <person name="Bristow J."/>
            <person name="Eisen J.A."/>
            <person name="Markowitz V."/>
            <person name="Hugenholtz P."/>
            <person name="Kyrpides N.C."/>
            <person name="Klenk H.-P."/>
            <person name="Lapidus A."/>
        </authorList>
    </citation>
    <scope>NUCLEOTIDE SEQUENCE [LARGE SCALE GENOMIC DNA]</scope>
    <source>
        <strain evidence="5">DSM 15894 / CECT 5975 / LMG 20990 / XIL07</strain>
    </source>
</reference>
<evidence type="ECO:0000313" key="5">
    <source>
        <dbReference type="Proteomes" id="UP000002255"/>
    </source>
</evidence>
<evidence type="ECO:0000256" key="3">
    <source>
        <dbReference type="SAM" id="Phobius"/>
    </source>
</evidence>
<dbReference type="EMBL" id="CP001821">
    <property type="protein sequence ID" value="ACZ30552.1"/>
    <property type="molecule type" value="Genomic_DNA"/>
</dbReference>
<dbReference type="InterPro" id="IPR023365">
    <property type="entry name" value="Sortase_dom-sf"/>
</dbReference>
<dbReference type="RefSeq" id="WP_012878294.1">
    <property type="nucleotide sequence ID" value="NC_013530.1"/>
</dbReference>
<reference evidence="5" key="1">
    <citation type="submission" date="2009-11" db="EMBL/GenBank/DDBJ databases">
        <title>The complete chromosome of Xylanimonas cellulosilytica DSM 15894.</title>
        <authorList>
            <consortium name="US DOE Joint Genome Institute (JGI-PGF)"/>
            <person name="Lucas S."/>
            <person name="Copeland A."/>
            <person name="Lapidus A."/>
            <person name="Glavina del Rio T."/>
            <person name="Dalin E."/>
            <person name="Tice H."/>
            <person name="Bruce D."/>
            <person name="Goodwin L."/>
            <person name="Pitluck S."/>
            <person name="Kyrpides N."/>
            <person name="Mavromatis K."/>
            <person name="Ivanova N."/>
            <person name="Mikhailova N."/>
            <person name="Foster B."/>
            <person name="Clum A."/>
            <person name="Brettin T."/>
            <person name="Detter J.C."/>
            <person name="Han C."/>
            <person name="Larimer F."/>
            <person name="Land M."/>
            <person name="Hauser L."/>
            <person name="Markowitz V."/>
            <person name="Cheng J.F."/>
            <person name="Hugenholtz P."/>
            <person name="Woyke T."/>
            <person name="Wu D."/>
            <person name="Gehrich-Schroeter G."/>
            <person name="Schneider S."/>
            <person name="Pukall S.R."/>
            <person name="Klenk H.P."/>
            <person name="Eisen J.A."/>
        </authorList>
    </citation>
    <scope>NUCLEOTIDE SEQUENCE [LARGE SCALE GENOMIC DNA]</scope>
    <source>
        <strain evidence="5">DSM 15894 / CECT 5975 / LMG 20990 / XIL07</strain>
    </source>
</reference>
<dbReference type="OrthoDB" id="5242161at2"/>
<sequence length="308" mass="33258">MTAVVDAPPPSSAPTPRRRRPNAYLIISLVFLVACVGLVAWVLGERAYSDRLMANRAQAAVQAVQEEWTQEERDAMLAAAHEYNVALLTGGSPTLGEATDPFSGEVLSEADETYQSVMRLTDSGIMGRLQVPQIGVDLPILHGTSESALRQGAGHLYGTSVPVGGDGTLSVLSAHSGQVTATGFLRLSELKHGDYIYIQSIGDTLGYVVDDIDVIASDDFSHFVIEPAQDRIILMTCTPIGINTERLLVTATRADIPDVVPAVEDAPVGDAIPLLFQRALWVVGALVLLAVVRIVRRRRRRQRQPFVP</sequence>
<dbReference type="InterPro" id="IPR042002">
    <property type="entry name" value="Sortase_C"/>
</dbReference>
<keyword evidence="3" id="KW-0472">Membrane</keyword>